<protein>
    <submittedName>
        <fullName evidence="1">Uncharacterized protein</fullName>
    </submittedName>
</protein>
<dbReference type="Proteomes" id="UP000266177">
    <property type="component" value="Unassembled WGS sequence"/>
</dbReference>
<reference evidence="1 2" key="1">
    <citation type="submission" date="2018-09" db="EMBL/GenBank/DDBJ databases">
        <title>Paenibacillus SK2017-BO5.</title>
        <authorList>
            <person name="Piskunova J.V."/>
            <person name="Dubiley S.A."/>
            <person name="Severinov K.V."/>
        </authorList>
    </citation>
    <scope>NUCLEOTIDE SEQUENCE [LARGE SCALE GENOMIC DNA]</scope>
    <source>
        <strain evidence="1 2">BO5</strain>
    </source>
</reference>
<dbReference type="OrthoDB" id="5351532at2"/>
<name>A0A3A3H4D7_PANTH</name>
<organism evidence="1 2">
    <name type="scientific">Paenibacillus thiaminolyticus</name>
    <name type="common">Bacillus thiaminolyticus</name>
    <dbReference type="NCBI Taxonomy" id="49283"/>
    <lineage>
        <taxon>Bacteria</taxon>
        <taxon>Bacillati</taxon>
        <taxon>Bacillota</taxon>
        <taxon>Bacilli</taxon>
        <taxon>Bacillales</taxon>
        <taxon>Paenibacillaceae</taxon>
        <taxon>Paenibacillus</taxon>
    </lineage>
</organism>
<comment type="caution">
    <text evidence="1">The sequence shown here is derived from an EMBL/GenBank/DDBJ whole genome shotgun (WGS) entry which is preliminary data.</text>
</comment>
<dbReference type="RefSeq" id="WP_119789967.1">
    <property type="nucleotide sequence ID" value="NZ_QYZD01000001.1"/>
</dbReference>
<evidence type="ECO:0000313" key="2">
    <source>
        <dbReference type="Proteomes" id="UP000266177"/>
    </source>
</evidence>
<accession>A0A3A3H4D7</accession>
<sequence length="81" mass="9142">MSKRRVSGRTARILTSIQGLRIRWKYCGGCIPGGLQSIGVDADNRKAILLALAWIGDEKVVERFWEWQAHPPEWAGTPRPI</sequence>
<gene>
    <name evidence="1" type="ORF">DQX05_00515</name>
</gene>
<dbReference type="EMBL" id="QYZD01000001">
    <property type="protein sequence ID" value="RJG26563.1"/>
    <property type="molecule type" value="Genomic_DNA"/>
</dbReference>
<evidence type="ECO:0000313" key="1">
    <source>
        <dbReference type="EMBL" id="RJG26563.1"/>
    </source>
</evidence>
<proteinExistence type="predicted"/>
<dbReference type="AlphaFoldDB" id="A0A3A3H4D7"/>